<dbReference type="GO" id="GO:0051213">
    <property type="term" value="F:dioxygenase activity"/>
    <property type="evidence" value="ECO:0007669"/>
    <property type="project" value="UniProtKB-KW"/>
</dbReference>
<dbReference type="Proteomes" id="UP000054988">
    <property type="component" value="Unassembled WGS sequence"/>
</dbReference>
<accession>A0A0W0F7V6</accession>
<feature type="compositionally biased region" description="Polar residues" evidence="1">
    <location>
        <begin position="12"/>
        <end position="25"/>
    </location>
</feature>
<proteinExistence type="predicted"/>
<dbReference type="AlphaFoldDB" id="A0A0W0F7V6"/>
<name>A0A0W0F7V6_MONRR</name>
<protein>
    <submittedName>
        <fullName evidence="2">Putative 1,2-dihydroxy-3-keto-5-methylthiopentene dioxygenase</fullName>
    </submittedName>
</protein>
<comment type="caution">
    <text evidence="2">The sequence shown here is derived from an EMBL/GenBank/DDBJ whole genome shotgun (WGS) entry which is preliminary data.</text>
</comment>
<reference evidence="2 3" key="1">
    <citation type="submission" date="2015-12" db="EMBL/GenBank/DDBJ databases">
        <title>Draft genome sequence of Moniliophthora roreri, the causal agent of frosty pod rot of cacao.</title>
        <authorList>
            <person name="Aime M.C."/>
            <person name="Diaz-Valderrama J.R."/>
            <person name="Kijpornyongpan T."/>
            <person name="Phillips-Mora W."/>
        </authorList>
    </citation>
    <scope>NUCLEOTIDE SEQUENCE [LARGE SCALE GENOMIC DNA]</scope>
    <source>
        <strain evidence="2 3">MCA 2952</strain>
    </source>
</reference>
<keyword evidence="2" id="KW-0223">Dioxygenase</keyword>
<dbReference type="InterPro" id="IPR014710">
    <property type="entry name" value="RmlC-like_jellyroll"/>
</dbReference>
<dbReference type="EMBL" id="LATX01002235">
    <property type="protein sequence ID" value="KTB32376.1"/>
    <property type="molecule type" value="Genomic_DNA"/>
</dbReference>
<dbReference type="InterPro" id="IPR011051">
    <property type="entry name" value="RmlC_Cupin_sf"/>
</dbReference>
<keyword evidence="2" id="KW-0560">Oxidoreductase</keyword>
<evidence type="ECO:0000256" key="1">
    <source>
        <dbReference type="SAM" id="MobiDB-lite"/>
    </source>
</evidence>
<gene>
    <name evidence="2" type="ORF">WG66_15042</name>
</gene>
<evidence type="ECO:0000313" key="3">
    <source>
        <dbReference type="Proteomes" id="UP000054988"/>
    </source>
</evidence>
<feature type="region of interest" description="Disordered" evidence="1">
    <location>
        <begin position="1"/>
        <end position="25"/>
    </location>
</feature>
<evidence type="ECO:0000313" key="2">
    <source>
        <dbReference type="EMBL" id="KTB32376.1"/>
    </source>
</evidence>
<dbReference type="Gene3D" id="2.60.120.10">
    <property type="entry name" value="Jelly Rolls"/>
    <property type="match status" value="1"/>
</dbReference>
<organism evidence="2 3">
    <name type="scientific">Moniliophthora roreri</name>
    <name type="common">Frosty pod rot fungus</name>
    <name type="synonym">Monilia roreri</name>
    <dbReference type="NCBI Taxonomy" id="221103"/>
    <lineage>
        <taxon>Eukaryota</taxon>
        <taxon>Fungi</taxon>
        <taxon>Dikarya</taxon>
        <taxon>Basidiomycota</taxon>
        <taxon>Agaricomycotina</taxon>
        <taxon>Agaricomycetes</taxon>
        <taxon>Agaricomycetidae</taxon>
        <taxon>Agaricales</taxon>
        <taxon>Marasmiineae</taxon>
        <taxon>Marasmiaceae</taxon>
        <taxon>Moniliophthora</taxon>
    </lineage>
</organism>
<feature type="compositionally biased region" description="Acidic residues" evidence="1">
    <location>
        <begin position="1"/>
        <end position="10"/>
    </location>
</feature>
<dbReference type="SUPFAM" id="SSF51182">
    <property type="entry name" value="RmlC-like cupins"/>
    <property type="match status" value="1"/>
</dbReference>
<sequence>MRAYYLDEDTASNRTLPNDSGQPVSEETLGTLKAKFWTLNGSDAERKASLKQLGERNGFVGDNSQEYEFDVSKDGLPGMPDAPAHGKMDHFSRDSLLLMDIVVCLRSGGVFFDFREPNTNRLIRVSLTEGDTFFFPAGTVFHAHVNETIDSHLTAYAMYKSSKPFSQQLPFAWDQVHDKHPVRAAYIKDLGPILSFVADTWSYPGVLRTSKIFAVADDIVGYILPGKDIIDIEDPLGGDDYIVVHRCQVLAAEDFLLFPGGLIRQIYL</sequence>